<dbReference type="Pfam" id="PF04138">
    <property type="entry name" value="GtrA_DPMS_TM"/>
    <property type="match status" value="1"/>
</dbReference>
<keyword evidence="3 6" id="KW-0812">Transmembrane</keyword>
<dbReference type="InterPro" id="IPR051401">
    <property type="entry name" value="GtrA_CellWall_Glycosyl"/>
</dbReference>
<dbReference type="OrthoDB" id="957443at2"/>
<dbReference type="PANTHER" id="PTHR38459">
    <property type="entry name" value="PROPHAGE BACTOPRENOL-LINKED GLUCOSE TRANSLOCASE HOMOLOG"/>
    <property type="match status" value="1"/>
</dbReference>
<evidence type="ECO:0000256" key="5">
    <source>
        <dbReference type="ARBA" id="ARBA00023136"/>
    </source>
</evidence>
<feature type="transmembrane region" description="Helical" evidence="6">
    <location>
        <begin position="44"/>
        <end position="64"/>
    </location>
</feature>
<feature type="transmembrane region" description="Helical" evidence="6">
    <location>
        <begin position="12"/>
        <end position="32"/>
    </location>
</feature>
<keyword evidence="4 6" id="KW-1133">Transmembrane helix</keyword>
<evidence type="ECO:0000313" key="9">
    <source>
        <dbReference type="Proteomes" id="UP000256373"/>
    </source>
</evidence>
<reference evidence="8 9" key="1">
    <citation type="submission" date="2018-07" db="EMBL/GenBank/DDBJ databases">
        <title>Dyadobacter roseus sp. nov., isolated from rose rhizosphere soil.</title>
        <authorList>
            <person name="Chen L."/>
        </authorList>
    </citation>
    <scope>NUCLEOTIDE SEQUENCE [LARGE SCALE GENOMIC DNA]</scope>
    <source>
        <strain evidence="8 9">RS19</strain>
    </source>
</reference>
<accession>A0A3D8YEE7</accession>
<feature type="domain" description="GtrA/DPMS transmembrane" evidence="7">
    <location>
        <begin position="14"/>
        <end position="100"/>
    </location>
</feature>
<evidence type="ECO:0000256" key="3">
    <source>
        <dbReference type="ARBA" id="ARBA00022692"/>
    </source>
</evidence>
<evidence type="ECO:0000256" key="4">
    <source>
        <dbReference type="ARBA" id="ARBA00022989"/>
    </source>
</evidence>
<dbReference type="InterPro" id="IPR007267">
    <property type="entry name" value="GtrA_DPMS_TM"/>
</dbReference>
<keyword evidence="9" id="KW-1185">Reference proteome</keyword>
<comment type="caution">
    <text evidence="8">The sequence shown here is derived from an EMBL/GenBank/DDBJ whole genome shotgun (WGS) entry which is preliminary data.</text>
</comment>
<proteinExistence type="inferred from homology"/>
<evidence type="ECO:0000259" key="7">
    <source>
        <dbReference type="Pfam" id="PF04138"/>
    </source>
</evidence>
<comment type="subcellular location">
    <subcellularLocation>
        <location evidence="1">Membrane</location>
        <topology evidence="1">Multi-pass membrane protein</topology>
    </subcellularLocation>
</comment>
<dbReference type="Proteomes" id="UP000256373">
    <property type="component" value="Unassembled WGS sequence"/>
</dbReference>
<dbReference type="AlphaFoldDB" id="A0A3D8YEE7"/>
<evidence type="ECO:0000256" key="1">
    <source>
        <dbReference type="ARBA" id="ARBA00004141"/>
    </source>
</evidence>
<sequence length="161" mass="18269">MKSDLINVRDVVAYFLVASAGVIVQLLVGSLSQEWFALSFRQSLILGYILASVVGFILTKMFAFSNRSKEKSRREMIKFAMVTLLSFAITVYGSDFLFTISKITFGVYTLTIPFSVKTVNINQLCSQIACMGLSFVSNYTLHKKFTFQNTGFYERLKRLLF</sequence>
<gene>
    <name evidence="8" type="ORF">DSL64_12375</name>
</gene>
<dbReference type="GO" id="GO:0000271">
    <property type="term" value="P:polysaccharide biosynthetic process"/>
    <property type="evidence" value="ECO:0007669"/>
    <property type="project" value="InterPro"/>
</dbReference>
<dbReference type="RefSeq" id="WP_115831219.1">
    <property type="nucleotide sequence ID" value="NZ_QNUL01000008.1"/>
</dbReference>
<organism evidence="8 9">
    <name type="scientific">Dyadobacter luteus</name>
    <dbReference type="NCBI Taxonomy" id="2259619"/>
    <lineage>
        <taxon>Bacteria</taxon>
        <taxon>Pseudomonadati</taxon>
        <taxon>Bacteroidota</taxon>
        <taxon>Cytophagia</taxon>
        <taxon>Cytophagales</taxon>
        <taxon>Spirosomataceae</taxon>
        <taxon>Dyadobacter</taxon>
    </lineage>
</organism>
<evidence type="ECO:0000313" key="8">
    <source>
        <dbReference type="EMBL" id="REA61246.1"/>
    </source>
</evidence>
<dbReference type="EMBL" id="QNUL01000008">
    <property type="protein sequence ID" value="REA61246.1"/>
    <property type="molecule type" value="Genomic_DNA"/>
</dbReference>
<feature type="transmembrane region" description="Helical" evidence="6">
    <location>
        <begin position="76"/>
        <end position="101"/>
    </location>
</feature>
<name>A0A3D8YEE7_9BACT</name>
<dbReference type="PANTHER" id="PTHR38459:SF1">
    <property type="entry name" value="PROPHAGE BACTOPRENOL-LINKED GLUCOSE TRANSLOCASE HOMOLOG"/>
    <property type="match status" value="1"/>
</dbReference>
<protein>
    <submittedName>
        <fullName evidence="8">GtrA family protein</fullName>
    </submittedName>
</protein>
<dbReference type="GO" id="GO:0005886">
    <property type="term" value="C:plasma membrane"/>
    <property type="evidence" value="ECO:0007669"/>
    <property type="project" value="TreeGrafter"/>
</dbReference>
<comment type="similarity">
    <text evidence="2">Belongs to the GtrA family.</text>
</comment>
<evidence type="ECO:0000256" key="2">
    <source>
        <dbReference type="ARBA" id="ARBA00009399"/>
    </source>
</evidence>
<keyword evidence="5 6" id="KW-0472">Membrane</keyword>
<evidence type="ECO:0000256" key="6">
    <source>
        <dbReference type="SAM" id="Phobius"/>
    </source>
</evidence>